<dbReference type="EnsemblMetazoa" id="G32232.12">
    <property type="protein sequence ID" value="G32232.12:cds"/>
    <property type="gene ID" value="G32232"/>
</dbReference>
<dbReference type="PANTHER" id="PTHR32026">
    <property type="entry name" value="METHYLTRANSFERASE-LIKE PROTEIN 24"/>
    <property type="match status" value="1"/>
</dbReference>
<evidence type="ECO:0000313" key="2">
    <source>
        <dbReference type="EnsemblMetazoa" id="G32232.11:cds"/>
    </source>
</evidence>
<accession>A0A8W8MGL9</accession>
<evidence type="ECO:0000259" key="1">
    <source>
        <dbReference type="Pfam" id="PF13383"/>
    </source>
</evidence>
<dbReference type="EnsemblMetazoa" id="G32232.15">
    <property type="protein sequence ID" value="G32232.15:cds"/>
    <property type="gene ID" value="G32232"/>
</dbReference>
<dbReference type="EnsemblMetazoa" id="G32232.13">
    <property type="protein sequence ID" value="G32232.13:cds"/>
    <property type="gene ID" value="G32232"/>
</dbReference>
<protein>
    <recommendedName>
        <fullName evidence="1">Methyltransferase domain-containing protein</fullName>
    </recommendedName>
</protein>
<sequence>MKKTAAVFLLAMILAIMYFITYTRNTESYDQEAPKLKIADYITHKNNPPKEVKFDPSDAKKYEKLIRPYTIAHDKNCVLTIPDNFIGFGDLPLRIPDRKELESLSVDVITCLYHRYVTTIQIFCGLKDRAGEVKRNGWYVCGDPAYSPKQNCTVFLSNKAFPEQTFSDDMKSRYKCRVYNTPLSSNHTLQSWIEQTNNTQGTVDVLTLSINSTSELKIIDKMVRDDSIKKVRQLLLELHFDPKTTDAEVYILLLERLRMLYSIGLRITWFDQLIHCATNKFNKCYAVYFIQPDLRDKSKGVAKVDLPSIDNIRKLNGNQIADLYFSYIETTQFFCQHILRIGRITDGGWNVCHDQMLKMKSPCIVYSFGVFNDLSFDDEVAATYNCKVYAFDPTTPFDTHQHGPRVWFSRIGLGDSYRKFQAGYVAPLTQIRAKLNHQSEPIAILKADIEGAEWSSVPNMINTHQLEDVSQLYLEFHGDGNTANQLILLKMIHDAGFRIFWYHINPACTFNKSLLRRSRCQEVYFMNTKFKAKNS</sequence>
<dbReference type="EnsemblMetazoa" id="G32232.14">
    <property type="protein sequence ID" value="G32232.14:cds"/>
    <property type="gene ID" value="G32232"/>
</dbReference>
<proteinExistence type="predicted"/>
<dbReference type="PANTHER" id="PTHR32026:SF10">
    <property type="entry name" value="METHYLTRANSFERASE-LIKE PROTEIN 24-RELATED"/>
    <property type="match status" value="1"/>
</dbReference>
<dbReference type="EnsemblMetazoa" id="G32232.10">
    <property type="protein sequence ID" value="G32232.10:cds"/>
    <property type="gene ID" value="G32232"/>
</dbReference>
<dbReference type="Pfam" id="PF13383">
    <property type="entry name" value="Methyltransf_22"/>
    <property type="match status" value="1"/>
</dbReference>
<dbReference type="EnsemblMetazoa" id="G32232.4">
    <property type="protein sequence ID" value="G32232.4:cds"/>
    <property type="gene ID" value="G32232"/>
</dbReference>
<dbReference type="EnsemblMetazoa" id="G32232.5">
    <property type="protein sequence ID" value="G32232.5:cds"/>
    <property type="gene ID" value="G32232"/>
</dbReference>
<dbReference type="EnsemblMetazoa" id="G32232.11">
    <property type="protein sequence ID" value="G32232.11:cds"/>
    <property type="gene ID" value="G32232"/>
</dbReference>
<feature type="domain" description="Methyltransferase" evidence="1">
    <location>
        <begin position="317"/>
        <end position="484"/>
    </location>
</feature>
<name>A0A8W8MGL9_MAGGI</name>
<dbReference type="Proteomes" id="UP000005408">
    <property type="component" value="Unassembled WGS sequence"/>
</dbReference>
<evidence type="ECO:0000313" key="3">
    <source>
        <dbReference type="Proteomes" id="UP000005408"/>
    </source>
</evidence>
<dbReference type="AlphaFoldDB" id="A0A8W8MGL9"/>
<dbReference type="InterPro" id="IPR026913">
    <property type="entry name" value="METTL24"/>
</dbReference>
<dbReference type="InterPro" id="IPR025714">
    <property type="entry name" value="Methyltranfer_dom"/>
</dbReference>
<organism evidence="2 3">
    <name type="scientific">Magallana gigas</name>
    <name type="common">Pacific oyster</name>
    <name type="synonym">Crassostrea gigas</name>
    <dbReference type="NCBI Taxonomy" id="29159"/>
    <lineage>
        <taxon>Eukaryota</taxon>
        <taxon>Metazoa</taxon>
        <taxon>Spiralia</taxon>
        <taxon>Lophotrochozoa</taxon>
        <taxon>Mollusca</taxon>
        <taxon>Bivalvia</taxon>
        <taxon>Autobranchia</taxon>
        <taxon>Pteriomorphia</taxon>
        <taxon>Ostreida</taxon>
        <taxon>Ostreoidea</taxon>
        <taxon>Ostreidae</taxon>
        <taxon>Magallana</taxon>
    </lineage>
</organism>
<keyword evidence="3" id="KW-1185">Reference proteome</keyword>
<reference evidence="2" key="1">
    <citation type="submission" date="2022-08" db="UniProtKB">
        <authorList>
            <consortium name="EnsemblMetazoa"/>
        </authorList>
    </citation>
    <scope>IDENTIFICATION</scope>
    <source>
        <strain evidence="2">05x7-T-G4-1.051#20</strain>
    </source>
</reference>
<dbReference type="EnsemblMetazoa" id="G32232.16">
    <property type="protein sequence ID" value="G32232.16:cds"/>
    <property type="gene ID" value="G32232"/>
</dbReference>